<sequence>MVAAPATVLPTAPGELRAKHFVRLSTLRTENSHIQRWTELPWANFTPEGRAARQLSAPGWVQPPSSAVRWTRNIQSHRRGRDICDDAFAVFGACVDPEAEPTHHGDEAAARCVSPRRSAFTRWHEAQPTQTALECFYARRPRAFLSCRPPPRDPHVRWEALETPEWKARKARGCVHGNCCD</sequence>
<evidence type="ECO:0000313" key="2">
    <source>
        <dbReference type="Proteomes" id="UP001153269"/>
    </source>
</evidence>
<keyword evidence="2" id="KW-1185">Reference proteome</keyword>
<proteinExistence type="predicted"/>
<gene>
    <name evidence="1" type="ORF">PLEPLA_LOCUS8130</name>
</gene>
<dbReference type="AlphaFoldDB" id="A0A9N7Y6J0"/>
<accession>A0A9N7Y6J0</accession>
<dbReference type="Proteomes" id="UP001153269">
    <property type="component" value="Unassembled WGS sequence"/>
</dbReference>
<comment type="caution">
    <text evidence="1">The sequence shown here is derived from an EMBL/GenBank/DDBJ whole genome shotgun (WGS) entry which is preliminary data.</text>
</comment>
<dbReference type="EMBL" id="CADEAL010000445">
    <property type="protein sequence ID" value="CAB1420255.1"/>
    <property type="molecule type" value="Genomic_DNA"/>
</dbReference>
<protein>
    <submittedName>
        <fullName evidence="1">Uncharacterized protein</fullName>
    </submittedName>
</protein>
<organism evidence="1 2">
    <name type="scientific">Pleuronectes platessa</name>
    <name type="common">European plaice</name>
    <dbReference type="NCBI Taxonomy" id="8262"/>
    <lineage>
        <taxon>Eukaryota</taxon>
        <taxon>Metazoa</taxon>
        <taxon>Chordata</taxon>
        <taxon>Craniata</taxon>
        <taxon>Vertebrata</taxon>
        <taxon>Euteleostomi</taxon>
        <taxon>Actinopterygii</taxon>
        <taxon>Neopterygii</taxon>
        <taxon>Teleostei</taxon>
        <taxon>Neoteleostei</taxon>
        <taxon>Acanthomorphata</taxon>
        <taxon>Carangaria</taxon>
        <taxon>Pleuronectiformes</taxon>
        <taxon>Pleuronectoidei</taxon>
        <taxon>Pleuronectidae</taxon>
        <taxon>Pleuronectes</taxon>
    </lineage>
</organism>
<reference evidence="1" key="1">
    <citation type="submission" date="2020-03" db="EMBL/GenBank/DDBJ databases">
        <authorList>
            <person name="Weist P."/>
        </authorList>
    </citation>
    <scope>NUCLEOTIDE SEQUENCE</scope>
</reference>
<evidence type="ECO:0000313" key="1">
    <source>
        <dbReference type="EMBL" id="CAB1420255.1"/>
    </source>
</evidence>
<name>A0A9N7Y6J0_PLEPL</name>